<evidence type="ECO:0000256" key="4">
    <source>
        <dbReference type="ARBA" id="ARBA00022692"/>
    </source>
</evidence>
<evidence type="ECO:0000313" key="12">
    <source>
        <dbReference type="EMBL" id="EAY20801.1"/>
    </source>
</evidence>
<evidence type="ECO:0000256" key="5">
    <source>
        <dbReference type="ARBA" id="ARBA00022927"/>
    </source>
</evidence>
<organism evidence="12 13">
    <name type="scientific">Trichomonas vaginalis (strain ATCC PRA-98 / G3)</name>
    <dbReference type="NCBI Taxonomy" id="412133"/>
    <lineage>
        <taxon>Eukaryota</taxon>
        <taxon>Metamonada</taxon>
        <taxon>Parabasalia</taxon>
        <taxon>Trichomonadida</taxon>
        <taxon>Trichomonadidae</taxon>
        <taxon>Trichomonas</taxon>
    </lineage>
</organism>
<dbReference type="STRING" id="5722.A2DFU8"/>
<evidence type="ECO:0000256" key="2">
    <source>
        <dbReference type="ARBA" id="ARBA00005751"/>
    </source>
</evidence>
<evidence type="ECO:0000256" key="1">
    <source>
        <dbReference type="ARBA" id="ARBA00004127"/>
    </source>
</evidence>
<evidence type="ECO:0000256" key="8">
    <source>
        <dbReference type="ARBA" id="ARBA00023136"/>
    </source>
</evidence>
<feature type="transmembrane region" description="Helical" evidence="10">
    <location>
        <begin position="173"/>
        <end position="197"/>
    </location>
</feature>
<feature type="transmembrane region" description="Helical" evidence="10">
    <location>
        <begin position="32"/>
        <end position="52"/>
    </location>
</feature>
<keyword evidence="13" id="KW-1185">Reference proteome</keyword>
<dbReference type="EMBL" id="DS113195">
    <property type="protein sequence ID" value="EAY20801.1"/>
    <property type="molecule type" value="Genomic_DNA"/>
</dbReference>
<dbReference type="FunFam" id="1.10.3370.10:FF:000009">
    <property type="entry name" value="Pretranslocation protein, alpha subunit, putative"/>
    <property type="match status" value="1"/>
</dbReference>
<keyword evidence="6 10" id="KW-1133">Transmembrane helix</keyword>
<dbReference type="OMA" id="XLFVAGL"/>
<dbReference type="PROSITE" id="PS00755">
    <property type="entry name" value="SECY_1"/>
    <property type="match status" value="1"/>
</dbReference>
<dbReference type="GO" id="GO:0006616">
    <property type="term" value="P:SRP-dependent cotranslational protein targeting to membrane, translocation"/>
    <property type="evidence" value="ECO:0000318"/>
    <property type="project" value="GO_Central"/>
</dbReference>
<sequence>MGFDILKSIRPVLELMPNVPRPNKKVPIRKRLFYTFASLALYLICTLVPLYGVQKTAGDDPMQHLRILTASSKYSLMEFGISPIVTSGMILQFLCSFGLINRNPSDPEASALFDAAQKLAGIIMTAFQAGNAIWSGEYGIRGEIGFVNAALIMTQLVSSAIVVILLDELCQNGYGIGSGISLFICTNICEMIMWRLFSFNHYSMGRGTEYEGLVIAFFHYLFTRKNKLRALRDIVFRPQLPNLCQLFSTVIVFGACVYFDQIKINIGLETTVNRACPEPFEIKLFYCSNTPLIIQSTILSQLAGFSRTIYFHWPESLATQIFGVWRSHNGMSYDYSTPVSGLIYYLTAPQSIQQTIHDPLHTIIYLIFSLSSAGFISYYYLRFSNQAPADVAEALKKQHLTLKGHREDQKRLEKTLSRYIPTAAALGGILVALLSFVADFLSAFGSGTGIILAVSIINQFTAELSKEMAGDGLIGILKNAAGAR</sequence>
<protein>
    <submittedName>
        <fullName evidence="12">Preprotein translocase, SecY subunit, putative</fullName>
    </submittedName>
</protein>
<dbReference type="GO" id="GO:0005784">
    <property type="term" value="C:Sec61 translocon complex"/>
    <property type="evidence" value="ECO:0000318"/>
    <property type="project" value="GO_Central"/>
</dbReference>
<evidence type="ECO:0000256" key="3">
    <source>
        <dbReference type="ARBA" id="ARBA00022448"/>
    </source>
</evidence>
<evidence type="ECO:0000256" key="10">
    <source>
        <dbReference type="SAM" id="Phobius"/>
    </source>
</evidence>
<evidence type="ECO:0000313" key="13">
    <source>
        <dbReference type="Proteomes" id="UP000001542"/>
    </source>
</evidence>
<keyword evidence="8 10" id="KW-0472">Membrane</keyword>
<reference evidence="12" key="2">
    <citation type="journal article" date="2007" name="Science">
        <title>Draft genome sequence of the sexually transmitted pathogen Trichomonas vaginalis.</title>
        <authorList>
            <person name="Carlton J.M."/>
            <person name="Hirt R.P."/>
            <person name="Silva J.C."/>
            <person name="Delcher A.L."/>
            <person name="Schatz M."/>
            <person name="Zhao Q."/>
            <person name="Wortman J.R."/>
            <person name="Bidwell S.L."/>
            <person name="Alsmark U.C.M."/>
            <person name="Besteiro S."/>
            <person name="Sicheritz-Ponten T."/>
            <person name="Noel C.J."/>
            <person name="Dacks J.B."/>
            <person name="Foster P.G."/>
            <person name="Simillion C."/>
            <person name="Van de Peer Y."/>
            <person name="Miranda-Saavedra D."/>
            <person name="Barton G.J."/>
            <person name="Westrop G.D."/>
            <person name="Mueller S."/>
            <person name="Dessi D."/>
            <person name="Fiori P.L."/>
            <person name="Ren Q."/>
            <person name="Paulsen I."/>
            <person name="Zhang H."/>
            <person name="Bastida-Corcuera F.D."/>
            <person name="Simoes-Barbosa A."/>
            <person name="Brown M.T."/>
            <person name="Hayes R.D."/>
            <person name="Mukherjee M."/>
            <person name="Okumura C.Y."/>
            <person name="Schneider R."/>
            <person name="Smith A.J."/>
            <person name="Vanacova S."/>
            <person name="Villalvazo M."/>
            <person name="Haas B.J."/>
            <person name="Pertea M."/>
            <person name="Feldblyum T.V."/>
            <person name="Utterback T.R."/>
            <person name="Shu C.L."/>
            <person name="Osoegawa K."/>
            <person name="de Jong P.J."/>
            <person name="Hrdy I."/>
            <person name="Horvathova L."/>
            <person name="Zubacova Z."/>
            <person name="Dolezal P."/>
            <person name="Malik S.B."/>
            <person name="Logsdon J.M. Jr."/>
            <person name="Henze K."/>
            <person name="Gupta A."/>
            <person name="Wang C.C."/>
            <person name="Dunne R.L."/>
            <person name="Upcroft J.A."/>
            <person name="Upcroft P."/>
            <person name="White O."/>
            <person name="Salzberg S.L."/>
            <person name="Tang P."/>
            <person name="Chiu C.-H."/>
            <person name="Lee Y.-S."/>
            <person name="Embley T.M."/>
            <person name="Coombs G.H."/>
            <person name="Mottram J.C."/>
            <person name="Tachezy J."/>
            <person name="Fraser-Liggett C.M."/>
            <person name="Johnson P.J."/>
        </authorList>
    </citation>
    <scope>NUCLEOTIDE SEQUENCE [LARGE SCALE GENOMIC DNA]</scope>
    <source>
        <strain evidence="12">G3</strain>
    </source>
</reference>
<comment type="subcellular location">
    <subcellularLocation>
        <location evidence="1">Endomembrane system</location>
        <topology evidence="1">Multi-pass membrane protein</topology>
    </subcellularLocation>
</comment>
<reference evidence="12" key="1">
    <citation type="submission" date="2006-10" db="EMBL/GenBank/DDBJ databases">
        <authorList>
            <person name="Amadeo P."/>
            <person name="Zhao Q."/>
            <person name="Wortman J."/>
            <person name="Fraser-Liggett C."/>
            <person name="Carlton J."/>
        </authorList>
    </citation>
    <scope>NUCLEOTIDE SEQUENCE</scope>
    <source>
        <strain evidence="12">G3</strain>
    </source>
</reference>
<dbReference type="AlphaFoldDB" id="A2DFU8"/>
<proteinExistence type="inferred from homology"/>
<dbReference type="GO" id="GO:0043022">
    <property type="term" value="F:ribosome binding"/>
    <property type="evidence" value="ECO:0000318"/>
    <property type="project" value="GO_Central"/>
</dbReference>
<feature type="transmembrane region" description="Helical" evidence="10">
    <location>
        <begin position="440"/>
        <end position="458"/>
    </location>
</feature>
<dbReference type="Pfam" id="PF00344">
    <property type="entry name" value="SecY"/>
    <property type="match status" value="1"/>
</dbReference>
<dbReference type="PANTHER" id="PTHR10906">
    <property type="entry name" value="SECY/SEC61-ALPHA FAMILY MEMBER"/>
    <property type="match status" value="1"/>
</dbReference>
<feature type="transmembrane region" description="Helical" evidence="10">
    <location>
        <begin position="146"/>
        <end position="166"/>
    </location>
</feature>
<evidence type="ECO:0000256" key="7">
    <source>
        <dbReference type="ARBA" id="ARBA00023010"/>
    </source>
</evidence>
<dbReference type="GO" id="GO:0031204">
    <property type="term" value="P:post-translational protein targeting to membrane, translocation"/>
    <property type="evidence" value="ECO:0000318"/>
    <property type="project" value="GO_Central"/>
</dbReference>
<dbReference type="GO" id="GO:0008320">
    <property type="term" value="F:protein transmembrane transporter activity"/>
    <property type="evidence" value="ECO:0000318"/>
    <property type="project" value="GO_Central"/>
</dbReference>
<dbReference type="Pfam" id="PF10559">
    <property type="entry name" value="Plug_translocon"/>
    <property type="match status" value="1"/>
</dbReference>
<dbReference type="KEGG" id="tva:5466345"/>
<feature type="domain" description="Translocon Sec61/SecY plug" evidence="11">
    <location>
        <begin position="41"/>
        <end position="73"/>
    </location>
</feature>
<dbReference type="InterPro" id="IPR030659">
    <property type="entry name" value="SecY_CS"/>
</dbReference>
<dbReference type="SUPFAM" id="SSF103491">
    <property type="entry name" value="Preprotein translocase SecY subunit"/>
    <property type="match status" value="1"/>
</dbReference>
<feature type="transmembrane region" description="Helical" evidence="10">
    <location>
        <begin position="416"/>
        <end position="434"/>
    </location>
</feature>
<gene>
    <name evidence="12" type="ORF">TVAG_391850</name>
</gene>
<keyword evidence="5" id="KW-0653">Protein transport</keyword>
<evidence type="ECO:0000256" key="6">
    <source>
        <dbReference type="ARBA" id="ARBA00022989"/>
    </source>
</evidence>
<dbReference type="eggNOG" id="KOG1373">
    <property type="taxonomic scope" value="Eukaryota"/>
</dbReference>
<feature type="transmembrane region" description="Helical" evidence="10">
    <location>
        <begin position="79"/>
        <end position="100"/>
    </location>
</feature>
<feature type="transmembrane region" description="Helical" evidence="10">
    <location>
        <begin position="363"/>
        <end position="381"/>
    </location>
</feature>
<accession>A2DFU8</accession>
<dbReference type="InterPro" id="IPR019561">
    <property type="entry name" value="Translocon_Sec61/SecY_plug_dom"/>
</dbReference>
<name>A2DFU8_TRIV3</name>
<dbReference type="OrthoDB" id="420669at2759"/>
<dbReference type="PIRSF" id="PIRSF004557">
    <property type="entry name" value="SecY"/>
    <property type="match status" value="1"/>
</dbReference>
<keyword evidence="4 10" id="KW-0812">Transmembrane</keyword>
<dbReference type="VEuPathDB" id="TrichDB:TVAG_391850"/>
<dbReference type="InParanoid" id="A2DFU8"/>
<dbReference type="SMR" id="A2DFU8"/>
<dbReference type="GO" id="GO:0005048">
    <property type="term" value="F:signal sequence binding"/>
    <property type="evidence" value="ECO:0000318"/>
    <property type="project" value="GO_Central"/>
</dbReference>
<dbReference type="InterPro" id="IPR023201">
    <property type="entry name" value="SecY_dom_sf"/>
</dbReference>
<dbReference type="RefSeq" id="XP_001581787.1">
    <property type="nucleotide sequence ID" value="XM_001581737.1"/>
</dbReference>
<evidence type="ECO:0000256" key="9">
    <source>
        <dbReference type="RuleBase" id="RU004349"/>
    </source>
</evidence>
<comment type="similarity">
    <text evidence="2 9">Belongs to the SecY/SEC61-alpha family.</text>
</comment>
<dbReference type="Proteomes" id="UP000001542">
    <property type="component" value="Unassembled WGS sequence"/>
</dbReference>
<dbReference type="FunCoup" id="A2DFU8">
    <property type="interactions" value="664"/>
</dbReference>
<evidence type="ECO:0000259" key="11">
    <source>
        <dbReference type="Pfam" id="PF10559"/>
    </source>
</evidence>
<dbReference type="InterPro" id="IPR002208">
    <property type="entry name" value="SecY/SEC61-alpha"/>
</dbReference>
<dbReference type="Gene3D" id="1.10.3370.10">
    <property type="entry name" value="SecY subunit domain"/>
    <property type="match status" value="1"/>
</dbReference>
<dbReference type="VEuPathDB" id="TrichDB:TVAGG3_0322650"/>
<keyword evidence="7" id="KW-0811">Translocation</keyword>
<keyword evidence="3" id="KW-0813">Transport</keyword>